<dbReference type="EMBL" id="JAVREJ010000001">
    <property type="protein sequence ID" value="MDT0348033.1"/>
    <property type="molecule type" value="Genomic_DNA"/>
</dbReference>
<dbReference type="PANTHER" id="PTHR46847:SF1">
    <property type="entry name" value="D-ALLOSE-BINDING PERIPLASMIC PROTEIN-RELATED"/>
    <property type="match status" value="1"/>
</dbReference>
<comment type="similarity">
    <text evidence="2">Belongs to the bacterial solute-binding protein 2 family.</text>
</comment>
<keyword evidence="3 4" id="KW-0732">Signal</keyword>
<dbReference type="InterPro" id="IPR025997">
    <property type="entry name" value="SBP_2_dom"/>
</dbReference>
<comment type="caution">
    <text evidence="6">The sequence shown here is derived from an EMBL/GenBank/DDBJ whole genome shotgun (WGS) entry which is preliminary data.</text>
</comment>
<sequence length="363" mass="36764">MRNPISPGGRRAALIATGLTASLVLAACGGGGSTGSSGSGASGSASGDEVIVGLITKTDTNPFFVKMKDGATQAAQQAGVTLQSFAGKQDGDNEAQVQAIENLISAGAKGFMITANDSKAIVPSLDKAKQAGMLVIALDTPVDPADAADATFATDNFQAGNLIGQWAKAKFAAEGKQAKIALLDLSPNGVSVDVQRHNGFLTGFGINVPDRDVITDIADPQIVGRDVTDGAEEGGRTAMENLLQKDSSINLVYTINEPAASGAYAALEAAGKQNDVTIVSIDGGCPGVAAVKAGQIGATSQQYPLKMAQEGVAAVAQFAKDGTKPEATAGKTFTDTGVNLITDAPQTGVESQDTTFGQQNCWG</sequence>
<accession>A0ABU2N295</accession>
<protein>
    <submittedName>
        <fullName evidence="6">Substrate-binding domain-containing protein</fullName>
    </submittedName>
</protein>
<evidence type="ECO:0000256" key="2">
    <source>
        <dbReference type="ARBA" id="ARBA00007639"/>
    </source>
</evidence>
<keyword evidence="7" id="KW-1185">Reference proteome</keyword>
<comment type="subcellular location">
    <subcellularLocation>
        <location evidence="1">Cell envelope</location>
    </subcellularLocation>
</comment>
<evidence type="ECO:0000313" key="6">
    <source>
        <dbReference type="EMBL" id="MDT0348033.1"/>
    </source>
</evidence>
<dbReference type="Gene3D" id="3.40.50.2300">
    <property type="match status" value="2"/>
</dbReference>
<gene>
    <name evidence="6" type="ORF">RM445_00660</name>
</gene>
<proteinExistence type="inferred from homology"/>
<evidence type="ECO:0000256" key="4">
    <source>
        <dbReference type="SAM" id="SignalP"/>
    </source>
</evidence>
<evidence type="ECO:0000256" key="3">
    <source>
        <dbReference type="ARBA" id="ARBA00022729"/>
    </source>
</evidence>
<feature type="chain" id="PRO_5046353554" evidence="4">
    <location>
        <begin position="27"/>
        <end position="363"/>
    </location>
</feature>
<feature type="signal peptide" evidence="4">
    <location>
        <begin position="1"/>
        <end position="26"/>
    </location>
</feature>
<evidence type="ECO:0000256" key="1">
    <source>
        <dbReference type="ARBA" id="ARBA00004196"/>
    </source>
</evidence>
<name>A0ABU2N295_9PSEU</name>
<organism evidence="6 7">
    <name type="scientific">Pseudonocardia charpentierae</name>
    <dbReference type="NCBI Taxonomy" id="3075545"/>
    <lineage>
        <taxon>Bacteria</taxon>
        <taxon>Bacillati</taxon>
        <taxon>Actinomycetota</taxon>
        <taxon>Actinomycetes</taxon>
        <taxon>Pseudonocardiales</taxon>
        <taxon>Pseudonocardiaceae</taxon>
        <taxon>Pseudonocardia</taxon>
    </lineage>
</organism>
<dbReference type="InterPro" id="IPR028082">
    <property type="entry name" value="Peripla_BP_I"/>
</dbReference>
<dbReference type="PANTHER" id="PTHR46847">
    <property type="entry name" value="D-ALLOSE-BINDING PERIPLASMIC PROTEIN-RELATED"/>
    <property type="match status" value="1"/>
</dbReference>
<dbReference type="Proteomes" id="UP001183202">
    <property type="component" value="Unassembled WGS sequence"/>
</dbReference>
<dbReference type="PROSITE" id="PS51257">
    <property type="entry name" value="PROKAR_LIPOPROTEIN"/>
    <property type="match status" value="1"/>
</dbReference>
<dbReference type="RefSeq" id="WP_311553932.1">
    <property type="nucleotide sequence ID" value="NZ_JAVREJ010000001.1"/>
</dbReference>
<dbReference type="SUPFAM" id="SSF53822">
    <property type="entry name" value="Periplasmic binding protein-like I"/>
    <property type="match status" value="1"/>
</dbReference>
<evidence type="ECO:0000259" key="5">
    <source>
        <dbReference type="Pfam" id="PF13407"/>
    </source>
</evidence>
<reference evidence="7" key="1">
    <citation type="submission" date="2023-07" db="EMBL/GenBank/DDBJ databases">
        <title>30 novel species of actinomycetes from the DSMZ collection.</title>
        <authorList>
            <person name="Nouioui I."/>
        </authorList>
    </citation>
    <scope>NUCLEOTIDE SEQUENCE [LARGE SCALE GENOMIC DNA]</scope>
    <source>
        <strain evidence="7">DSM 45834</strain>
    </source>
</reference>
<feature type="domain" description="Periplasmic binding protein" evidence="5">
    <location>
        <begin position="52"/>
        <end position="320"/>
    </location>
</feature>
<dbReference type="Pfam" id="PF13407">
    <property type="entry name" value="Peripla_BP_4"/>
    <property type="match status" value="1"/>
</dbReference>
<evidence type="ECO:0000313" key="7">
    <source>
        <dbReference type="Proteomes" id="UP001183202"/>
    </source>
</evidence>